<evidence type="ECO:0000259" key="2">
    <source>
        <dbReference type="Pfam" id="PF01757"/>
    </source>
</evidence>
<dbReference type="GO" id="GO:0016747">
    <property type="term" value="F:acyltransferase activity, transferring groups other than amino-acyl groups"/>
    <property type="evidence" value="ECO:0007669"/>
    <property type="project" value="InterPro"/>
</dbReference>
<keyword evidence="1" id="KW-1133">Transmembrane helix</keyword>
<evidence type="ECO:0000313" key="4">
    <source>
        <dbReference type="Proteomes" id="UP000572722"/>
    </source>
</evidence>
<keyword evidence="1" id="KW-0812">Transmembrane</keyword>
<dbReference type="Pfam" id="PF01757">
    <property type="entry name" value="Acyl_transf_3"/>
    <property type="match status" value="1"/>
</dbReference>
<reference evidence="3 4" key="1">
    <citation type="submission" date="2019-08" db="EMBL/GenBank/DDBJ databases">
        <title>Draft genome sequencing and comparative genomics of hatchery-associated Vibrios.</title>
        <authorList>
            <person name="Kehlet-Delgado H."/>
            <person name="Mueller R.S."/>
        </authorList>
    </citation>
    <scope>NUCLEOTIDE SEQUENCE [LARGE SCALE GENOMIC DNA]</scope>
    <source>
        <strain evidence="3 4">01-65-5-1</strain>
    </source>
</reference>
<keyword evidence="1" id="KW-0472">Membrane</keyword>
<evidence type="ECO:0000313" key="3">
    <source>
        <dbReference type="EMBL" id="NOI80289.1"/>
    </source>
</evidence>
<keyword evidence="3" id="KW-0808">Transferase</keyword>
<dbReference type="PANTHER" id="PTHR23028">
    <property type="entry name" value="ACETYLTRANSFERASE"/>
    <property type="match status" value="1"/>
</dbReference>
<sequence length="343" mass="38914">MNLRRLPELDALRGIAALMVVLYHFLIRYEQIYPTGNTPLTFFEVGEYGVHVFFGISGFVIAWSLVRINDATDFCIARAARLYPPYAVAVLVTFSAVSLFGLPGREVSILDALLNLTLFHQYWSIPSVDGVYWTLLIEAQFYFWVTIILLVNKNLNLFRCFSLIFILGAALNLALPEFIVSKIISKLFFISYLAYFLVGMFFFDIYKSKKLNTVNLALLVVCTGLQALLHEIVVFMFVSFVFLLLVFDKLKVVNQGIFLWLGSISYSLYLTHQNLGYIIINKLIVVGLNYYLTVALAIFLTLIVAHVLYKCIEGPGRTLMKSALEQARANLRLKSGREASCQK</sequence>
<comment type="caution">
    <text evidence="3">The sequence shown here is derived from an EMBL/GenBank/DDBJ whole genome shotgun (WGS) entry which is preliminary data.</text>
</comment>
<dbReference type="PANTHER" id="PTHR23028:SF53">
    <property type="entry name" value="ACYL_TRANSF_3 DOMAIN-CONTAINING PROTEIN"/>
    <property type="match status" value="1"/>
</dbReference>
<feature type="transmembrane region" description="Helical" evidence="1">
    <location>
        <begin position="157"/>
        <end position="175"/>
    </location>
</feature>
<feature type="domain" description="Acyltransferase 3" evidence="2">
    <location>
        <begin position="7"/>
        <end position="309"/>
    </location>
</feature>
<dbReference type="EMBL" id="VTXO01000001">
    <property type="protein sequence ID" value="NOI80289.1"/>
    <property type="molecule type" value="Genomic_DNA"/>
</dbReference>
<feature type="transmembrane region" description="Helical" evidence="1">
    <location>
        <begin position="218"/>
        <end position="246"/>
    </location>
</feature>
<dbReference type="InterPro" id="IPR002656">
    <property type="entry name" value="Acyl_transf_3_dom"/>
</dbReference>
<feature type="transmembrane region" description="Helical" evidence="1">
    <location>
        <begin position="187"/>
        <end position="206"/>
    </location>
</feature>
<feature type="transmembrane region" description="Helical" evidence="1">
    <location>
        <begin position="252"/>
        <end position="271"/>
    </location>
</feature>
<feature type="transmembrane region" description="Helical" evidence="1">
    <location>
        <begin position="86"/>
        <end position="104"/>
    </location>
</feature>
<dbReference type="AlphaFoldDB" id="A0AAE5GNQ9"/>
<dbReference type="RefSeq" id="WP_171320905.1">
    <property type="nucleotide sequence ID" value="NZ_VTXO01000001.1"/>
</dbReference>
<dbReference type="InterPro" id="IPR050879">
    <property type="entry name" value="Acyltransferase_3"/>
</dbReference>
<proteinExistence type="predicted"/>
<protein>
    <submittedName>
        <fullName evidence="3">Acyltransferase</fullName>
    </submittedName>
</protein>
<keyword evidence="3" id="KW-0012">Acyltransferase</keyword>
<dbReference type="Proteomes" id="UP000572722">
    <property type="component" value="Unassembled WGS sequence"/>
</dbReference>
<accession>A0AAE5GNQ9</accession>
<feature type="transmembrane region" description="Helical" evidence="1">
    <location>
        <begin position="283"/>
        <end position="309"/>
    </location>
</feature>
<evidence type="ECO:0000256" key="1">
    <source>
        <dbReference type="SAM" id="Phobius"/>
    </source>
</evidence>
<name>A0AAE5GNQ9_9VIBR</name>
<dbReference type="GO" id="GO:0016020">
    <property type="term" value="C:membrane"/>
    <property type="evidence" value="ECO:0007669"/>
    <property type="project" value="TreeGrafter"/>
</dbReference>
<organism evidence="3 4">
    <name type="scientific">Vibrio tubiashii</name>
    <dbReference type="NCBI Taxonomy" id="29498"/>
    <lineage>
        <taxon>Bacteria</taxon>
        <taxon>Pseudomonadati</taxon>
        <taxon>Pseudomonadota</taxon>
        <taxon>Gammaproteobacteria</taxon>
        <taxon>Vibrionales</taxon>
        <taxon>Vibrionaceae</taxon>
        <taxon>Vibrio</taxon>
        <taxon>Vibrio oreintalis group</taxon>
    </lineage>
</organism>
<feature type="transmembrane region" description="Helical" evidence="1">
    <location>
        <begin position="131"/>
        <end position="150"/>
    </location>
</feature>
<dbReference type="GO" id="GO:0000271">
    <property type="term" value="P:polysaccharide biosynthetic process"/>
    <property type="evidence" value="ECO:0007669"/>
    <property type="project" value="TreeGrafter"/>
</dbReference>
<feature type="transmembrane region" description="Helical" evidence="1">
    <location>
        <begin position="12"/>
        <end position="29"/>
    </location>
</feature>
<feature type="transmembrane region" description="Helical" evidence="1">
    <location>
        <begin position="49"/>
        <end position="66"/>
    </location>
</feature>
<gene>
    <name evidence="3" type="ORF">F0237_06370</name>
</gene>